<evidence type="ECO:0000313" key="3">
    <source>
        <dbReference type="EMBL" id="BAN20434.1"/>
    </source>
</evidence>
<proteinExistence type="evidence at transcript level"/>
<dbReference type="SUPFAM" id="SSF57625">
    <property type="entry name" value="Invertebrate chitin-binding proteins"/>
    <property type="match status" value="1"/>
</dbReference>
<accession>R4WD51</accession>
<feature type="signal peptide" evidence="1">
    <location>
        <begin position="1"/>
        <end position="22"/>
    </location>
</feature>
<protein>
    <submittedName>
        <fullName evidence="3">Unkown protein</fullName>
    </submittedName>
</protein>
<dbReference type="InterPro" id="IPR036508">
    <property type="entry name" value="Chitin-bd_dom_sf"/>
</dbReference>
<organism evidence="3">
    <name type="scientific">Riptortus pedestris</name>
    <name type="common">Bean bug</name>
    <dbReference type="NCBI Taxonomy" id="329032"/>
    <lineage>
        <taxon>Eukaryota</taxon>
        <taxon>Metazoa</taxon>
        <taxon>Ecdysozoa</taxon>
        <taxon>Arthropoda</taxon>
        <taxon>Hexapoda</taxon>
        <taxon>Insecta</taxon>
        <taxon>Pterygota</taxon>
        <taxon>Neoptera</taxon>
        <taxon>Paraneoptera</taxon>
        <taxon>Hemiptera</taxon>
        <taxon>Heteroptera</taxon>
        <taxon>Panheteroptera</taxon>
        <taxon>Pentatomomorpha</taxon>
        <taxon>Coreoidea</taxon>
        <taxon>Alydidae</taxon>
        <taxon>Riptortus</taxon>
    </lineage>
</organism>
<dbReference type="Gene3D" id="2.170.140.10">
    <property type="entry name" value="Chitin binding domain"/>
    <property type="match status" value="1"/>
</dbReference>
<dbReference type="AlphaFoldDB" id="R4WD51"/>
<name>R4WD51_RIPPE</name>
<feature type="chain" id="PRO_5004372274" evidence="1">
    <location>
        <begin position="23"/>
        <end position="120"/>
    </location>
</feature>
<sequence>MKRLPMLALVAVCIAEISAGIASSCQSGGDLAIVPDLADRSSYFVCMNGRSERFQCPPGFYFDTKKPACTPKRVARFRRSPLISKRAKRSFLTSDGFLLGLLQDAQAIKRLTGRIDNQLQ</sequence>
<dbReference type="GO" id="GO:0008061">
    <property type="term" value="F:chitin binding"/>
    <property type="evidence" value="ECO:0007669"/>
    <property type="project" value="InterPro"/>
</dbReference>
<feature type="domain" description="Chitin-binding type-2" evidence="2">
    <location>
        <begin position="22"/>
        <end position="69"/>
    </location>
</feature>
<evidence type="ECO:0000259" key="2">
    <source>
        <dbReference type="PROSITE" id="PS50940"/>
    </source>
</evidence>
<reference evidence="3" key="1">
    <citation type="journal article" date="2013" name="PLoS ONE">
        <title>Gene expression in gut symbiotic organ of stinkbug affected by extracellular bacterial symbiont.</title>
        <authorList>
            <person name="Futahashi R."/>
            <person name="Tanaka K."/>
            <person name="Tanahashi M."/>
            <person name="Nikoh N."/>
            <person name="Kikuchi Y."/>
            <person name="Lee B.L."/>
            <person name="Fukatsu T."/>
        </authorList>
    </citation>
    <scope>NUCLEOTIDE SEQUENCE</scope>
    <source>
        <tissue evidence="3">Midgut</tissue>
    </source>
</reference>
<evidence type="ECO:0000256" key="1">
    <source>
        <dbReference type="SAM" id="SignalP"/>
    </source>
</evidence>
<dbReference type="PROSITE" id="PS50940">
    <property type="entry name" value="CHIT_BIND_II"/>
    <property type="match status" value="1"/>
</dbReference>
<dbReference type="InterPro" id="IPR002557">
    <property type="entry name" value="Chitin-bd_dom"/>
</dbReference>
<dbReference type="EMBL" id="AK417219">
    <property type="protein sequence ID" value="BAN20434.1"/>
    <property type="molecule type" value="mRNA"/>
</dbReference>
<dbReference type="Pfam" id="PF01607">
    <property type="entry name" value="CBM_14"/>
    <property type="match status" value="1"/>
</dbReference>
<dbReference type="SMART" id="SM00494">
    <property type="entry name" value="ChtBD2"/>
    <property type="match status" value="1"/>
</dbReference>
<keyword evidence="1" id="KW-0732">Signal</keyword>
<dbReference type="GO" id="GO:0005576">
    <property type="term" value="C:extracellular region"/>
    <property type="evidence" value="ECO:0007669"/>
    <property type="project" value="InterPro"/>
</dbReference>